<feature type="non-terminal residue" evidence="1">
    <location>
        <position position="221"/>
    </location>
</feature>
<evidence type="ECO:0000313" key="1">
    <source>
        <dbReference type="EMBL" id="MBP0461261.1"/>
    </source>
</evidence>
<protein>
    <submittedName>
        <fullName evidence="1">3'-5' exonuclease</fullName>
    </submittedName>
</protein>
<dbReference type="InterPro" id="IPR036397">
    <property type="entry name" value="RNaseH_sf"/>
</dbReference>
<name>A0A940MJC1_9ACTN</name>
<organism evidence="1 2">
    <name type="scientific">Streptomyces montanisoli</name>
    <dbReference type="NCBI Taxonomy" id="2798581"/>
    <lineage>
        <taxon>Bacteria</taxon>
        <taxon>Bacillati</taxon>
        <taxon>Actinomycetota</taxon>
        <taxon>Actinomycetes</taxon>
        <taxon>Kitasatosporales</taxon>
        <taxon>Streptomycetaceae</taxon>
        <taxon>Streptomyces</taxon>
    </lineage>
</organism>
<proteinExistence type="predicted"/>
<dbReference type="InterPro" id="IPR012337">
    <property type="entry name" value="RNaseH-like_sf"/>
</dbReference>
<keyword evidence="2" id="KW-1185">Reference proteome</keyword>
<sequence>MTLWYEGPLAAFGAATTGRDAEGDRIVSAAVVTQEAPGRKPNVTRWLIDPGVPVPARFGPGDDFLHRNGRWPAPVVEEIARALARACGRGVPLVVPHASYGLTVLDRELRRHRDSRLARYVEPARLCVLDPCVLDGHLAGHPSRRGPGRPDARRGVAELCARYGVGYAEADEPALRAVAALEVTRALGRRFATRLGRLTAAELHRLQGAWHAAQVRRPFGR</sequence>
<dbReference type="Gene3D" id="3.30.420.10">
    <property type="entry name" value="Ribonuclease H-like superfamily/Ribonuclease H"/>
    <property type="match status" value="1"/>
</dbReference>
<dbReference type="Proteomes" id="UP000670475">
    <property type="component" value="Unassembled WGS sequence"/>
</dbReference>
<gene>
    <name evidence="1" type="ORF">JFN87_27925</name>
</gene>
<reference evidence="1" key="1">
    <citation type="submission" date="2021-03" db="EMBL/GenBank/DDBJ databases">
        <title>Whole genome sequence of Streptomyces bomunensis MMS17-BM035.</title>
        <authorList>
            <person name="Lee J.H."/>
        </authorList>
    </citation>
    <scope>NUCLEOTIDE SEQUENCE</scope>
    <source>
        <strain evidence="1">MMS17-BM035</strain>
    </source>
</reference>
<evidence type="ECO:0000313" key="2">
    <source>
        <dbReference type="Proteomes" id="UP000670475"/>
    </source>
</evidence>
<dbReference type="SUPFAM" id="SSF53098">
    <property type="entry name" value="Ribonuclease H-like"/>
    <property type="match status" value="1"/>
</dbReference>
<accession>A0A940MJC1</accession>
<keyword evidence="1" id="KW-0378">Hydrolase</keyword>
<dbReference type="AlphaFoldDB" id="A0A940MJC1"/>
<dbReference type="GO" id="GO:0004527">
    <property type="term" value="F:exonuclease activity"/>
    <property type="evidence" value="ECO:0007669"/>
    <property type="project" value="UniProtKB-KW"/>
</dbReference>
<keyword evidence="1" id="KW-0540">Nuclease</keyword>
<dbReference type="EMBL" id="JAGIQL010000172">
    <property type="protein sequence ID" value="MBP0461261.1"/>
    <property type="molecule type" value="Genomic_DNA"/>
</dbReference>
<keyword evidence="1" id="KW-0269">Exonuclease</keyword>
<comment type="caution">
    <text evidence="1">The sequence shown here is derived from an EMBL/GenBank/DDBJ whole genome shotgun (WGS) entry which is preliminary data.</text>
</comment>
<dbReference type="GO" id="GO:0003676">
    <property type="term" value="F:nucleic acid binding"/>
    <property type="evidence" value="ECO:0007669"/>
    <property type="project" value="InterPro"/>
</dbReference>
<dbReference type="RefSeq" id="WP_209344383.1">
    <property type="nucleotide sequence ID" value="NZ_JAGIQL010000172.1"/>
</dbReference>